<organism evidence="3 4">
    <name type="scientific">Egibacter rhizosphaerae</name>
    <dbReference type="NCBI Taxonomy" id="1670831"/>
    <lineage>
        <taxon>Bacteria</taxon>
        <taxon>Bacillati</taxon>
        <taxon>Actinomycetota</taxon>
        <taxon>Nitriliruptoria</taxon>
        <taxon>Egibacterales</taxon>
        <taxon>Egibacteraceae</taxon>
        <taxon>Egibacter</taxon>
    </lineage>
</organism>
<accession>A0A411YA91</accession>
<evidence type="ECO:0000313" key="3">
    <source>
        <dbReference type="EMBL" id="QBI18124.1"/>
    </source>
</evidence>
<name>A0A411YA91_9ACTN</name>
<dbReference type="EMBL" id="CP036402">
    <property type="protein sequence ID" value="QBI18124.1"/>
    <property type="molecule type" value="Genomic_DNA"/>
</dbReference>
<keyword evidence="2" id="KW-0812">Transmembrane</keyword>
<dbReference type="RefSeq" id="WP_131153122.1">
    <property type="nucleotide sequence ID" value="NZ_CP036402.1"/>
</dbReference>
<evidence type="ECO:0000313" key="4">
    <source>
        <dbReference type="Proteomes" id="UP000291469"/>
    </source>
</evidence>
<dbReference type="Proteomes" id="UP000291469">
    <property type="component" value="Chromosome"/>
</dbReference>
<feature type="transmembrane region" description="Helical" evidence="2">
    <location>
        <begin position="27"/>
        <end position="47"/>
    </location>
</feature>
<keyword evidence="2" id="KW-0472">Membrane</keyword>
<protein>
    <submittedName>
        <fullName evidence="3">Uncharacterized protein</fullName>
    </submittedName>
</protein>
<evidence type="ECO:0000256" key="1">
    <source>
        <dbReference type="SAM" id="MobiDB-lite"/>
    </source>
</evidence>
<keyword evidence="4" id="KW-1185">Reference proteome</keyword>
<feature type="region of interest" description="Disordered" evidence="1">
    <location>
        <begin position="58"/>
        <end position="119"/>
    </location>
</feature>
<gene>
    <name evidence="3" type="ORF">ER308_00080</name>
</gene>
<dbReference type="KEGG" id="erz:ER308_00080"/>
<keyword evidence="2" id="KW-1133">Transmembrane helix</keyword>
<sequence length="119" mass="11526">MLATSLVLVAVGGAVLVAGIVFASADLVVLSVAAALAAGGLLALGVARHRPGLRASAPVWSGASERPERPQEPAQALGVEGRSSDAPSPTGPAGSRPSSDPEQGARSRGGQSPDAGPGT</sequence>
<dbReference type="AlphaFoldDB" id="A0A411YA91"/>
<proteinExistence type="predicted"/>
<reference evidence="3 4" key="1">
    <citation type="submission" date="2019-01" db="EMBL/GenBank/DDBJ databases">
        <title>Egibacter rhizosphaerae EGI 80759T.</title>
        <authorList>
            <person name="Chen D.-D."/>
            <person name="Tian Y."/>
            <person name="Jiao J.-Y."/>
            <person name="Zhang X.-T."/>
            <person name="Zhang Y.-G."/>
            <person name="Zhang Y."/>
            <person name="Xiao M."/>
            <person name="Shu W.-S."/>
            <person name="Li W.-J."/>
        </authorList>
    </citation>
    <scope>NUCLEOTIDE SEQUENCE [LARGE SCALE GENOMIC DNA]</scope>
    <source>
        <strain evidence="3 4">EGI 80759</strain>
    </source>
</reference>
<evidence type="ECO:0000256" key="2">
    <source>
        <dbReference type="SAM" id="Phobius"/>
    </source>
</evidence>